<dbReference type="EMBL" id="JADLJS010000031">
    <property type="protein sequence ID" value="MBF8647746.1"/>
    <property type="molecule type" value="Genomic_DNA"/>
</dbReference>
<keyword evidence="7" id="KW-1185">Reference proteome</keyword>
<feature type="region of interest" description="Disordered" evidence="4">
    <location>
        <begin position="265"/>
        <end position="297"/>
    </location>
</feature>
<keyword evidence="3" id="KW-0078">Bacteriocin</keyword>
<keyword evidence="2" id="KW-0044">Antibiotic</keyword>
<gene>
    <name evidence="6" type="ORF">IRZ77_19475</name>
</gene>
<dbReference type="SUPFAM" id="SSF69369">
    <property type="entry name" value="Cloacin translocation domain"/>
    <property type="match status" value="1"/>
</dbReference>
<dbReference type="InterPro" id="IPR016128">
    <property type="entry name" value="Pyosin/cloacin_T_dom"/>
</dbReference>
<comment type="caution">
    <text evidence="6">The sequence shown here is derived from an EMBL/GenBank/DDBJ whole genome shotgun (WGS) entry which is preliminary data.</text>
</comment>
<name>A0ABS0G5B0_9PSED</name>
<dbReference type="RefSeq" id="WP_196174187.1">
    <property type="nucleotide sequence ID" value="NZ_JADLJR010000043.1"/>
</dbReference>
<feature type="compositionally biased region" description="Basic and acidic residues" evidence="4">
    <location>
        <begin position="288"/>
        <end position="297"/>
    </location>
</feature>
<keyword evidence="1" id="KW-0929">Antimicrobial</keyword>
<reference evidence="6 7" key="1">
    <citation type="submission" date="2020-10" db="EMBL/GenBank/DDBJ databases">
        <title>Genome sequences of Pseudomonas isolates.</title>
        <authorList>
            <person name="Wessels L."/>
            <person name="Reich F."/>
            <person name="Hammerl J."/>
        </authorList>
    </citation>
    <scope>NUCLEOTIDE SEQUENCE [LARGE SCALE GENOMIC DNA]</scope>
    <source>
        <strain evidence="6 7">20-MO00628-0</strain>
    </source>
</reference>
<dbReference type="InterPro" id="IPR036302">
    <property type="entry name" value="Pyosin/cloacin_T_dom_sf"/>
</dbReference>
<evidence type="ECO:0000256" key="4">
    <source>
        <dbReference type="SAM" id="MobiDB-lite"/>
    </source>
</evidence>
<organism evidence="6 7">
    <name type="scientific">Pseudomonas pudica</name>
    <dbReference type="NCBI Taxonomy" id="272772"/>
    <lineage>
        <taxon>Bacteria</taxon>
        <taxon>Pseudomonadati</taxon>
        <taxon>Pseudomonadota</taxon>
        <taxon>Gammaproteobacteria</taxon>
        <taxon>Pseudomonadales</taxon>
        <taxon>Pseudomonadaceae</taxon>
        <taxon>Pseudomonas</taxon>
    </lineage>
</organism>
<accession>A0ABS0G5B0</accession>
<dbReference type="Pfam" id="PF06958">
    <property type="entry name" value="Pyocin_S"/>
    <property type="match status" value="1"/>
</dbReference>
<feature type="domain" description="Pyosin/cloacin translocation" evidence="5">
    <location>
        <begin position="15"/>
        <end position="144"/>
    </location>
</feature>
<feature type="compositionally biased region" description="Polar residues" evidence="4">
    <location>
        <begin position="265"/>
        <end position="287"/>
    </location>
</feature>
<dbReference type="Proteomes" id="UP000639294">
    <property type="component" value="Unassembled WGS sequence"/>
</dbReference>
<evidence type="ECO:0000313" key="6">
    <source>
        <dbReference type="EMBL" id="MBF8647746.1"/>
    </source>
</evidence>
<protein>
    <submittedName>
        <fullName evidence="6">S-type pyocin domain-containing protein</fullName>
    </submittedName>
</protein>
<sequence>MPAELLIPDLPTNIHDIALKHGTIESPLRINANLDTYTLTNRANSTSAEKKVPVRPLVMDKEGNSYTSIPSSDFPIRLSFPIHTENGSSTTTPSDPILSDPYEGVNLRPAWIEATPLPAYEPPNYKDCIYCFPPESGLPPLYVVFNSPYPDATTIGTYSGRAYNPDKAGGPIERLDWREVKITATGIELVKLHTSRFGPSDANDIMINRLEKILQGKLQETDTDKRFYTHEIRELERFRTLKYQIKSGRTMMVKHGTIHTLQHWKTTNSPRSSNCFTHQKQLKQMTSRSHERTNEHY</sequence>
<evidence type="ECO:0000256" key="3">
    <source>
        <dbReference type="ARBA" id="ARBA00023048"/>
    </source>
</evidence>
<evidence type="ECO:0000313" key="7">
    <source>
        <dbReference type="Proteomes" id="UP000639294"/>
    </source>
</evidence>
<evidence type="ECO:0000256" key="2">
    <source>
        <dbReference type="ARBA" id="ARBA00023022"/>
    </source>
</evidence>
<evidence type="ECO:0000256" key="1">
    <source>
        <dbReference type="ARBA" id="ARBA00022529"/>
    </source>
</evidence>
<proteinExistence type="predicted"/>
<evidence type="ECO:0000259" key="5">
    <source>
        <dbReference type="Pfam" id="PF06958"/>
    </source>
</evidence>